<dbReference type="AlphaFoldDB" id="A0A0F9AKE1"/>
<accession>A0A0F9AKE1</accession>
<protein>
    <submittedName>
        <fullName evidence="1">Uncharacterized protein</fullName>
    </submittedName>
</protein>
<feature type="non-terminal residue" evidence="1">
    <location>
        <position position="1"/>
    </location>
</feature>
<evidence type="ECO:0000313" key="1">
    <source>
        <dbReference type="EMBL" id="KKK72671.1"/>
    </source>
</evidence>
<gene>
    <name evidence="1" type="ORF">LCGC14_2901530</name>
</gene>
<name>A0A0F9AKE1_9ZZZZ</name>
<proteinExistence type="predicted"/>
<comment type="caution">
    <text evidence="1">The sequence shown here is derived from an EMBL/GenBank/DDBJ whole genome shotgun (WGS) entry which is preliminary data.</text>
</comment>
<reference evidence="1" key="1">
    <citation type="journal article" date="2015" name="Nature">
        <title>Complex archaea that bridge the gap between prokaryotes and eukaryotes.</title>
        <authorList>
            <person name="Spang A."/>
            <person name="Saw J.H."/>
            <person name="Jorgensen S.L."/>
            <person name="Zaremba-Niedzwiedzka K."/>
            <person name="Martijn J."/>
            <person name="Lind A.E."/>
            <person name="van Eijk R."/>
            <person name="Schleper C."/>
            <person name="Guy L."/>
            <person name="Ettema T.J."/>
        </authorList>
    </citation>
    <scope>NUCLEOTIDE SEQUENCE</scope>
</reference>
<organism evidence="1">
    <name type="scientific">marine sediment metagenome</name>
    <dbReference type="NCBI Taxonomy" id="412755"/>
    <lineage>
        <taxon>unclassified sequences</taxon>
        <taxon>metagenomes</taxon>
        <taxon>ecological metagenomes</taxon>
    </lineage>
</organism>
<sequence length="134" mass="15943">LTLHKIITRKFCLNSIMTESTQQKKELKLSPLDKTLCSCIYDAIIKSHDHCMLELDGHQYKTKDLNFCKQLQDQLNEYFDYISDLYVRLAILTNEHLNIEGKLYFRVCRIFFLLLSIRLKKTKSKINIHEPFDL</sequence>
<dbReference type="EMBL" id="LAZR01057143">
    <property type="protein sequence ID" value="KKK72671.1"/>
    <property type="molecule type" value="Genomic_DNA"/>
</dbReference>